<dbReference type="PANTHER" id="PTHR36111">
    <property type="entry name" value="INNER MEMBRANE PROTEIN-RELATED"/>
    <property type="match status" value="1"/>
</dbReference>
<feature type="transmembrane region" description="Helical" evidence="1">
    <location>
        <begin position="31"/>
        <end position="49"/>
    </location>
</feature>
<reference evidence="2 3" key="1">
    <citation type="submission" date="2020-04" db="EMBL/GenBank/DDBJ databases">
        <title>Collinsella sp. KGMB02528 nov., an anaerobic actinobacterium isolated from human feces.</title>
        <authorList>
            <person name="Han K.-I."/>
            <person name="Eom M.K."/>
            <person name="Kim J.-S."/>
            <person name="Lee K.C."/>
            <person name="Suh M.K."/>
            <person name="Park S.-H."/>
            <person name="Lee J.H."/>
            <person name="Kang S.W."/>
            <person name="Park J.-E."/>
            <person name="Oh B.S."/>
            <person name="Yu S.Y."/>
            <person name="Choi S.-H."/>
            <person name="Lee D.H."/>
            <person name="Yoon H."/>
            <person name="Kim B.-Y."/>
            <person name="Lee J.H."/>
            <person name="Lee J.-S."/>
        </authorList>
    </citation>
    <scope>NUCLEOTIDE SEQUENCE [LARGE SCALE GENOMIC DNA]</scope>
    <source>
        <strain evidence="2 3">KGMB02528</strain>
    </source>
</reference>
<feature type="transmembrane region" description="Helical" evidence="1">
    <location>
        <begin position="61"/>
        <end position="84"/>
    </location>
</feature>
<dbReference type="Pfam" id="PF04474">
    <property type="entry name" value="DUF554"/>
    <property type="match status" value="1"/>
</dbReference>
<comment type="caution">
    <text evidence="2">The sequence shown here is derived from an EMBL/GenBank/DDBJ whole genome shotgun (WGS) entry which is preliminary data.</text>
</comment>
<proteinExistence type="predicted"/>
<feature type="transmembrane region" description="Helical" evidence="1">
    <location>
        <begin position="195"/>
        <end position="212"/>
    </location>
</feature>
<feature type="transmembrane region" description="Helical" evidence="1">
    <location>
        <begin position="6"/>
        <end position="24"/>
    </location>
</feature>
<keyword evidence="3" id="KW-1185">Reference proteome</keyword>
<dbReference type="PANTHER" id="PTHR36111:SF2">
    <property type="entry name" value="INNER MEMBRANE PROTEIN"/>
    <property type="match status" value="1"/>
</dbReference>
<keyword evidence="1" id="KW-0472">Membrane</keyword>
<feature type="transmembrane region" description="Helical" evidence="1">
    <location>
        <begin position="105"/>
        <end position="129"/>
    </location>
</feature>
<gene>
    <name evidence="2" type="ORF">HF320_06770</name>
</gene>
<feature type="transmembrane region" description="Helical" evidence="1">
    <location>
        <begin position="218"/>
        <end position="235"/>
    </location>
</feature>
<evidence type="ECO:0000313" key="2">
    <source>
        <dbReference type="EMBL" id="NMF56026.1"/>
    </source>
</evidence>
<dbReference type="AlphaFoldDB" id="A0A7X9YJE6"/>
<sequence length="237" mass="24452">MGTLINVALIIAGGAAGLIGGKFITVRVQDALLKASALCVLFIGLSGALEKMLIFGDGKLTSTGSTMIIVSFATGALVGEALNLERHMERLGEWLRDRFANGAEGGFVDAFVTASLTVCIGAMAIVGSIQDGILGDWSTLALKGALDCIIVCAMTASMGRGAIFSALPVGVFQGTITLLARFIQPIMTAGALDNLSLVGSMLIFCVGVNLIWGRTFKTANLLPAVIVAVLWALACEA</sequence>
<evidence type="ECO:0000313" key="3">
    <source>
        <dbReference type="Proteomes" id="UP000546970"/>
    </source>
</evidence>
<accession>A0A7X9YJE6</accession>
<keyword evidence="1" id="KW-0812">Transmembrane</keyword>
<dbReference type="Proteomes" id="UP000546970">
    <property type="component" value="Unassembled WGS sequence"/>
</dbReference>
<dbReference type="InterPro" id="IPR007563">
    <property type="entry name" value="DUF554"/>
</dbReference>
<keyword evidence="1" id="KW-1133">Transmembrane helix</keyword>
<organism evidence="2 3">
    <name type="scientific">Collinsella acetigenes</name>
    <dbReference type="NCBI Taxonomy" id="2713419"/>
    <lineage>
        <taxon>Bacteria</taxon>
        <taxon>Bacillati</taxon>
        <taxon>Actinomycetota</taxon>
        <taxon>Coriobacteriia</taxon>
        <taxon>Coriobacteriales</taxon>
        <taxon>Coriobacteriaceae</taxon>
        <taxon>Collinsella</taxon>
    </lineage>
</organism>
<protein>
    <submittedName>
        <fullName evidence="2">DUF554 domain-containing protein</fullName>
    </submittedName>
</protein>
<evidence type="ECO:0000256" key="1">
    <source>
        <dbReference type="SAM" id="Phobius"/>
    </source>
</evidence>
<feature type="transmembrane region" description="Helical" evidence="1">
    <location>
        <begin position="163"/>
        <end position="183"/>
    </location>
</feature>
<dbReference type="EMBL" id="JABBCP010000005">
    <property type="protein sequence ID" value="NMF56026.1"/>
    <property type="molecule type" value="Genomic_DNA"/>
</dbReference>
<name>A0A7X9YJE6_9ACTN</name>